<keyword evidence="6" id="KW-0539">Nucleus</keyword>
<dbReference type="PROSITE" id="PS51679">
    <property type="entry name" value="SAM_MT_C5"/>
    <property type="match status" value="1"/>
</dbReference>
<dbReference type="InterPro" id="IPR001525">
    <property type="entry name" value="C5_MeTfrase"/>
</dbReference>
<feature type="active site" evidence="7">
    <location>
        <position position="1862"/>
    </location>
</feature>
<gene>
    <name evidence="10" type="primary">met1</name>
    <name evidence="10" type="ORF">VOLCADRAFT_104541</name>
</gene>
<dbReference type="GeneID" id="9619075"/>
<feature type="region of interest" description="Disordered" evidence="8">
    <location>
        <begin position="1691"/>
        <end position="1715"/>
    </location>
</feature>
<feature type="region of interest" description="Disordered" evidence="8">
    <location>
        <begin position="896"/>
        <end position="956"/>
    </location>
</feature>
<dbReference type="InterPro" id="IPR022702">
    <property type="entry name" value="Cytosine_MeTrfase1_RFD"/>
</dbReference>
<feature type="region of interest" description="Disordered" evidence="8">
    <location>
        <begin position="2242"/>
        <end position="2277"/>
    </location>
</feature>
<feature type="compositionally biased region" description="Acidic residues" evidence="8">
    <location>
        <begin position="1411"/>
        <end position="1455"/>
    </location>
</feature>
<feature type="compositionally biased region" description="Polar residues" evidence="8">
    <location>
        <begin position="70"/>
        <end position="81"/>
    </location>
</feature>
<evidence type="ECO:0000256" key="3">
    <source>
        <dbReference type="ARBA" id="ARBA00022603"/>
    </source>
</evidence>
<organism evidence="11">
    <name type="scientific">Volvox carteri f. nagariensis</name>
    <dbReference type="NCBI Taxonomy" id="3068"/>
    <lineage>
        <taxon>Eukaryota</taxon>
        <taxon>Viridiplantae</taxon>
        <taxon>Chlorophyta</taxon>
        <taxon>core chlorophytes</taxon>
        <taxon>Chlorophyceae</taxon>
        <taxon>CS clade</taxon>
        <taxon>Chlamydomonadales</taxon>
        <taxon>Volvocaceae</taxon>
        <taxon>Volvox</taxon>
    </lineage>
</organism>
<evidence type="ECO:0000313" key="10">
    <source>
        <dbReference type="EMBL" id="EFJ49008.1"/>
    </source>
</evidence>
<feature type="region of interest" description="Disordered" evidence="8">
    <location>
        <begin position="118"/>
        <end position="284"/>
    </location>
</feature>
<dbReference type="RefSeq" id="XP_002949905.1">
    <property type="nucleotide sequence ID" value="XM_002949859.1"/>
</dbReference>
<feature type="compositionally biased region" description="Acidic residues" evidence="8">
    <location>
        <begin position="1104"/>
        <end position="1123"/>
    </location>
</feature>
<sequence>MIHVSFDGLAILKFSGTLVTKNLKEFPKLATDGNGPAKAKTSEKGTKRRADNGNDAAAAAVLTFSAEPSGPSSTGNQNPHHAQSALDSAAAAGSAPTAGGRAAADIGAEAAAVAEVKHLTGSAEAPEAAGPKGKKQKVAATYPATAGAATAANGKPNADRPAVASVAKAVQKSTAASKAAAAEAATTGHGNKQQQGKDKKLTTPAGMEGQAADDGDDGYDSKADAGGSKARRNGSTVRRAVQRVKSYKESGNEDDEDQEEADETAKVKDAVTEEDALQSTGPPAAAVAATTGAAAGLMRSLLGFSLVDAEGRPEPLDRLGSLQGGGLFITAAAAAASVSLCRVTRVGPVLGWRIKYSVAADPRLVLHTALAHYECAKPAASYRKLLEPLLAQVELAGAVHQALCTETGGRLDSTFEDVCCRVARTKVSKQYGGARYALKLNGRFILEQLAAMAGTAGSHIVVGADNGGKDKQPADNSKAAAAAAADKYSYDNGPFARGLRQALETEDHMPLSKDALAMIMGRGGGGGGGGGIRIATDGGGGRDAETGGDGGGGGGGGGGTTVDDDYEMACRLMAEEYAEHMNGGRYVPPLRGVGRRRRGAGSKAAGGGCSNSKEPYIQVREEEIADDYPEPKEYKGEEDQDEWDELILEDPELLGCGFHGADERDSSRTLDHFAIYNSDVRGMARMGHVWGHGFLTTLELVPMVAGLDANVNIFASGVLAEDTGDWGPAAAPEAVDAEASGCGSGAGGSGSGGSASCGGQRYFLTQIREWFVECGPEGQVVINIRTDVSWYRLLRPQKRYAPWFRVVQRAANVAVQILKWLDEQDRAARLYFPDVITRLSSLAPGHEAYIRAKVEAVERFVVVHGQVVLNLIGRHYKDAIRRCGFGKALRVKLGERRHRKLGKPSAAGGARRGGRGATAAAGGAGSGMAAAKENPVKLRQVRKAKKPEPMPATSTAQVRRIWSDYFTALDEIQRKQQLKKEQELQQQNGDQQQLQEEKEQKMDVDSEPAAGAPAAPAPAPVHAAPVAAAESAAGVFRLPKILSKSWVLTERRTVDEATGRTMYGAATCGDLKLTPGSIIRLGIVPQLLGGRRCRRRVAAAASDGSDDDEGDGASEGDTAESDDGGEKDSSGGGGGTGGTDAAAAAAAASARRWAVLTEGPFGLVQCIFTDKEYKEGGAVSPTRDSRFLLLTSFNVFQLLLPPWKGRVGRGRQGFQLGDSVAPGVSAFPFPLRLLQSPALSRGGGSGGATASAGGGLAAAPGDVVVLPLNGRTVADVVESKFLSRSAKHISRLEDSKSDLERVHQDAERVAAGRPPVFVYRSVYCPLQGMFRELRLRDLGLGSYVQEAPRPATLELLPGGAGFIKDGVTYQVGDFLYLRAAALDEEEEEEESDSEDKEQDTGSDSCSGTDDPNSDSEDNDSDSEDNDEEEEGGSSSSEGEDDDDDDDGGEGVDEDVRDAARRNPRRAAADATAARGRKRASKGKEKQKQRAKARETKNAKQKQGMKTNRSNNNGNTSTNQIAAAAAAGAAPPRRKRATTHKGSNNGLRAFAVAMLWSVEVEVEVKVTNKGNNKNNPRTAGDAAGAGVKGKKEAMASAAEAVAPFTIQVRRFYRPEDVSPDVAYRAGWWDLYMPPLSEGTEETGAMLELSVEEVYGKCDVVLGQPRPKSRYLRVSVCVFDPVLDTFQVVGSYDPRQPGATPGPPPARLPTPPLPAPRQQQYGIGAKVNGGRAREEDGRGDGEEDVEAAVHEDGGEGIQLDTLDIFAGCGGLSEGMHQAGVARTRWAIEYDSEAAEAYKLNNPDAKVFCNNCNVLLRAAMLKAGFEADCLADPTCVEAAAGLDAATLGDLPTPGSVALMMGGPPCQGYSGMNRFNKGLWSQVQNSMVMAYLSYCDFYRPRYFLLENVRNFAVYRGGEVFRLVVRTLLDLGYQVRFGILNAGHFGVPQSRKRTFIWAALPGEVLPEWPTPRHVFVATQLGVRMGGNAAAAAGGSCGGRKGGKGADGVKNGGRGGGAGGGGGGDIAGGSLAPPGGFFFASGTPLPGAPLRTVTVRDAIGDLPPIDNDAKTDVLPYTAVPTSAFQRAIRGSAGSELRDHMVKQMNELNLERCRCIPRGVPGADWRVLLKIVAEDPSREFFKGESLVPFCLPNTADRHNGWRGLYGRLDPYGHFPTATTEPNPMGKVGQVFHPDQDRIVSVRECARSQGFPDHFRFYGNVICRHRQVGNAVPPPLARALGQQLRLALKEGRARDTKEAAEKIQSMRARRQQQPQQQPQQQHKHK</sequence>
<dbReference type="InterPro" id="IPR050390">
    <property type="entry name" value="C5-Methyltransferase"/>
</dbReference>
<keyword evidence="3 7" id="KW-0489">Methyltransferase</keyword>
<dbReference type="GO" id="GO:0003677">
    <property type="term" value="F:DNA binding"/>
    <property type="evidence" value="ECO:0007669"/>
    <property type="project" value="TreeGrafter"/>
</dbReference>
<feature type="region of interest" description="Disordered" evidence="8">
    <location>
        <begin position="1099"/>
        <end position="1140"/>
    </location>
</feature>
<feature type="compositionally biased region" description="Acidic residues" evidence="8">
    <location>
        <begin position="1383"/>
        <end position="1397"/>
    </location>
</feature>
<evidence type="ECO:0000256" key="4">
    <source>
        <dbReference type="ARBA" id="ARBA00022679"/>
    </source>
</evidence>
<dbReference type="PROSITE" id="PS00095">
    <property type="entry name" value="C5_MTASE_2"/>
    <property type="match status" value="1"/>
</dbReference>
<evidence type="ECO:0000256" key="1">
    <source>
        <dbReference type="ARBA" id="ARBA00004123"/>
    </source>
</evidence>
<keyword evidence="11" id="KW-1185">Reference proteome</keyword>
<evidence type="ECO:0000256" key="2">
    <source>
        <dbReference type="ARBA" id="ARBA00011975"/>
    </source>
</evidence>
<evidence type="ECO:0000256" key="5">
    <source>
        <dbReference type="ARBA" id="ARBA00022691"/>
    </source>
</evidence>
<dbReference type="FunCoup" id="D8TUB2">
    <property type="interactions" value="1017"/>
</dbReference>
<evidence type="ECO:0000256" key="7">
    <source>
        <dbReference type="PROSITE-ProRule" id="PRU01016"/>
    </source>
</evidence>
<proteinExistence type="inferred from homology"/>
<feature type="compositionally biased region" description="Low complexity" evidence="8">
    <location>
        <begin position="1007"/>
        <end position="1019"/>
    </location>
</feature>
<comment type="similarity">
    <text evidence="7">Belongs to the class I-like SAM-binding methyltransferase superfamily. C5-methyltransferase family.</text>
</comment>
<feature type="compositionally biased region" description="Low complexity" evidence="8">
    <location>
        <begin position="1401"/>
        <end position="1410"/>
    </location>
</feature>
<feature type="compositionally biased region" description="Basic and acidic residues" evidence="8">
    <location>
        <begin position="1481"/>
        <end position="1497"/>
    </location>
</feature>
<dbReference type="PANTHER" id="PTHR10629">
    <property type="entry name" value="CYTOSINE-SPECIFIC METHYLTRANSFERASE"/>
    <property type="match status" value="1"/>
</dbReference>
<dbReference type="KEGG" id="vcn:VOLCADRAFT_104541"/>
<feature type="compositionally biased region" description="Basic and acidic residues" evidence="8">
    <location>
        <begin position="2242"/>
        <end position="2253"/>
    </location>
</feature>
<dbReference type="SUPFAM" id="SSF53335">
    <property type="entry name" value="S-adenosyl-L-methionine-dependent methyltransferases"/>
    <property type="match status" value="1"/>
</dbReference>
<feature type="domain" description="RFTS" evidence="9">
    <location>
        <begin position="298"/>
        <end position="422"/>
    </location>
</feature>
<feature type="region of interest" description="Disordered" evidence="8">
    <location>
        <begin position="1383"/>
        <end position="1542"/>
    </location>
</feature>
<dbReference type="InterPro" id="IPR031303">
    <property type="entry name" value="C5_meth_CS"/>
</dbReference>
<reference evidence="10 11" key="1">
    <citation type="journal article" date="2010" name="Science">
        <title>Genomic analysis of organismal complexity in the multicellular green alga Volvox carteri.</title>
        <authorList>
            <person name="Prochnik S.E."/>
            <person name="Umen J."/>
            <person name="Nedelcu A.M."/>
            <person name="Hallmann A."/>
            <person name="Miller S.M."/>
            <person name="Nishii I."/>
            <person name="Ferris P."/>
            <person name="Kuo A."/>
            <person name="Mitros T."/>
            <person name="Fritz-Laylin L.K."/>
            <person name="Hellsten U."/>
            <person name="Chapman J."/>
            <person name="Simakov O."/>
            <person name="Rensing S.A."/>
            <person name="Terry A."/>
            <person name="Pangilinan J."/>
            <person name="Kapitonov V."/>
            <person name="Jurka J."/>
            <person name="Salamov A."/>
            <person name="Shapiro H."/>
            <person name="Schmutz J."/>
            <person name="Grimwood J."/>
            <person name="Lindquist E."/>
            <person name="Lucas S."/>
            <person name="Grigoriev I.V."/>
            <person name="Schmitt R."/>
            <person name="Kirk D."/>
            <person name="Rokhsar D.S."/>
        </authorList>
    </citation>
    <scope>NUCLEOTIDE SEQUENCE [LARGE SCALE GENOMIC DNA]</scope>
    <source>
        <strain evidence="11">f. Nagariensis / Eve</strain>
    </source>
</reference>
<feature type="region of interest" description="Disordered" evidence="8">
    <location>
        <begin position="27"/>
        <end position="105"/>
    </location>
</feature>
<feature type="domain" description="RFTS" evidence="9">
    <location>
        <begin position="707"/>
        <end position="840"/>
    </location>
</feature>
<evidence type="ECO:0000313" key="11">
    <source>
        <dbReference type="Proteomes" id="UP000001058"/>
    </source>
</evidence>
<dbReference type="GO" id="GO:0003886">
    <property type="term" value="F:DNA (cytosine-5-)-methyltransferase activity"/>
    <property type="evidence" value="ECO:0007669"/>
    <property type="project" value="UniProtKB-EC"/>
</dbReference>
<dbReference type="PANTHER" id="PTHR10629:SF52">
    <property type="entry name" value="DNA (CYTOSINE-5)-METHYLTRANSFERASE 1"/>
    <property type="match status" value="1"/>
</dbReference>
<dbReference type="OrthoDB" id="5376140at2759"/>
<feature type="compositionally biased region" description="Pro residues" evidence="8">
    <location>
        <begin position="1698"/>
        <end position="1713"/>
    </location>
</feature>
<dbReference type="Gene3D" id="3.40.50.150">
    <property type="entry name" value="Vaccinia Virus protein VP39"/>
    <property type="match status" value="1"/>
</dbReference>
<feature type="compositionally biased region" description="Basic and acidic residues" evidence="8">
    <location>
        <begin position="995"/>
        <end position="1004"/>
    </location>
</feature>
<dbReference type="GO" id="GO:0005634">
    <property type="term" value="C:nucleus"/>
    <property type="evidence" value="ECO:0007669"/>
    <property type="project" value="UniProtKB-SubCell"/>
</dbReference>
<dbReference type="InterPro" id="IPR029063">
    <property type="entry name" value="SAM-dependent_MTases_sf"/>
</dbReference>
<feature type="compositionally biased region" description="Low complexity" evidence="8">
    <location>
        <begin position="984"/>
        <end position="994"/>
    </location>
</feature>
<dbReference type="Pfam" id="PF12047">
    <property type="entry name" value="DNMT1-RFD"/>
    <property type="match status" value="2"/>
</dbReference>
<feature type="region of interest" description="Disordered" evidence="8">
    <location>
        <begin position="589"/>
        <end position="613"/>
    </location>
</feature>
<evidence type="ECO:0000256" key="8">
    <source>
        <dbReference type="SAM" id="MobiDB-lite"/>
    </source>
</evidence>
<evidence type="ECO:0000259" key="9">
    <source>
        <dbReference type="Pfam" id="PF12047"/>
    </source>
</evidence>
<keyword evidence="4 7" id="KW-0808">Transferase</keyword>
<dbReference type="InParanoid" id="D8TUB2"/>
<accession>D8TUB2</accession>
<feature type="compositionally biased region" description="Basic and acidic residues" evidence="8">
    <location>
        <begin position="40"/>
        <end position="52"/>
    </location>
</feature>
<dbReference type="Gene3D" id="3.90.120.10">
    <property type="entry name" value="DNA Methylase, subunit A, domain 2"/>
    <property type="match status" value="1"/>
</dbReference>
<dbReference type="GO" id="GO:0032259">
    <property type="term" value="P:methylation"/>
    <property type="evidence" value="ECO:0007669"/>
    <property type="project" value="UniProtKB-KW"/>
</dbReference>
<comment type="subcellular location">
    <subcellularLocation>
        <location evidence="1">Nucleus</location>
    </subcellularLocation>
</comment>
<feature type="compositionally biased region" description="Acidic residues" evidence="8">
    <location>
        <begin position="252"/>
        <end position="262"/>
    </location>
</feature>
<name>D8TUB2_VOLCA</name>
<dbReference type="Proteomes" id="UP000001058">
    <property type="component" value="Unassembled WGS sequence"/>
</dbReference>
<feature type="compositionally biased region" description="Gly residues" evidence="8">
    <location>
        <begin position="546"/>
        <end position="560"/>
    </location>
</feature>
<feature type="region of interest" description="Disordered" evidence="8">
    <location>
        <begin position="980"/>
        <end position="1019"/>
    </location>
</feature>
<feature type="compositionally biased region" description="Low complexity" evidence="8">
    <location>
        <begin position="82"/>
        <end position="105"/>
    </location>
</feature>
<dbReference type="EMBL" id="GL378337">
    <property type="protein sequence ID" value="EFJ49008.1"/>
    <property type="molecule type" value="Genomic_DNA"/>
</dbReference>
<evidence type="ECO:0000256" key="6">
    <source>
        <dbReference type="ARBA" id="ARBA00023242"/>
    </source>
</evidence>
<dbReference type="GO" id="GO:0044027">
    <property type="term" value="P:negative regulation of gene expression via chromosomal CpG island methylation"/>
    <property type="evidence" value="ECO:0007669"/>
    <property type="project" value="TreeGrafter"/>
</dbReference>
<dbReference type="eggNOG" id="ENOG502QPKK">
    <property type="taxonomic scope" value="Eukaryota"/>
</dbReference>
<feature type="compositionally biased region" description="Low complexity" evidence="8">
    <location>
        <begin position="2263"/>
        <end position="2277"/>
    </location>
</feature>
<dbReference type="EC" id="2.1.1.37" evidence="2"/>
<keyword evidence="5 7" id="KW-0949">S-adenosyl-L-methionine</keyword>
<feature type="compositionally biased region" description="Low complexity" evidence="8">
    <location>
        <begin position="1506"/>
        <end position="1529"/>
    </location>
</feature>
<feature type="region of interest" description="Disordered" evidence="8">
    <location>
        <begin position="537"/>
        <end position="560"/>
    </location>
</feature>
<feature type="compositionally biased region" description="Low complexity" evidence="8">
    <location>
        <begin position="917"/>
        <end position="931"/>
    </location>
</feature>
<dbReference type="PRINTS" id="PR00105">
    <property type="entry name" value="C5METTRFRASE"/>
</dbReference>
<protein>
    <recommendedName>
        <fullName evidence="2">DNA (cytosine-5-)-methyltransferase</fullName>
        <ecNumber evidence="2">2.1.1.37</ecNumber>
    </recommendedName>
</protein>
<dbReference type="Pfam" id="PF00145">
    <property type="entry name" value="DNA_methylase"/>
    <property type="match status" value="3"/>
</dbReference>
<feature type="compositionally biased region" description="Low complexity" evidence="8">
    <location>
        <begin position="139"/>
        <end position="187"/>
    </location>
</feature>
<dbReference type="STRING" id="3068.D8TUB2"/>